<gene>
    <name evidence="2" type="ordered locus">XC_2926</name>
</gene>
<evidence type="ECO:0000256" key="1">
    <source>
        <dbReference type="SAM" id="MobiDB-lite"/>
    </source>
</evidence>
<name>A0A0H2X9K4_XANC8</name>
<organism evidence="2 3">
    <name type="scientific">Xanthomonas campestris pv. campestris (strain 8004)</name>
    <dbReference type="NCBI Taxonomy" id="314565"/>
    <lineage>
        <taxon>Bacteria</taxon>
        <taxon>Pseudomonadati</taxon>
        <taxon>Pseudomonadota</taxon>
        <taxon>Gammaproteobacteria</taxon>
        <taxon>Lysobacterales</taxon>
        <taxon>Lysobacteraceae</taxon>
        <taxon>Xanthomonas</taxon>
    </lineage>
</organism>
<dbReference type="KEGG" id="xcb:XC_2926"/>
<accession>A0A0H2X9K4</accession>
<dbReference type="HOGENOM" id="CLU_993770_0_0_6"/>
<sequence>MVVRQRMRSGARTLRRASRPLNTPPFSFPTNAAVAIATPAQRGDDAVTSLPRMCVMRQRLLALLCAALYAAASLSRADEMRPAAPDASCLDARQVAELQQADARTLAVTGQQGRLFRLRLAEDCPDIANQTGASLLAAHGWVCNGAAAFVGTGTQRCAITQVEPINARIYASIARYRATDGTATLDPVTVRQSRRRNFAGSSSYCFNPSMLRSWSEDPDGLLVEVSARHPGTHRYYRVELLDSCRELSGAPPIQFVSGMGINAICGNPGDKVTVLDELSLAGAAAGSGQQGEFATSRGGMLARLRQSCTIAAVYPRD</sequence>
<dbReference type="AlphaFoldDB" id="A0A0H2X9K4"/>
<reference evidence="2 3" key="1">
    <citation type="journal article" date="2005" name="Genome Res.">
        <title>Comparative and functional genomic analyses of the pathogenicity of phytopathogen Xanthomonas campestris pv. campestris.</title>
        <authorList>
            <person name="Qian W."/>
            <person name="Jia Y."/>
            <person name="Ren S.X."/>
            <person name="He Y.Q."/>
            <person name="Feng J.X."/>
            <person name="Lu L.F."/>
            <person name="Sun Q."/>
            <person name="Ying G."/>
            <person name="Tang D.J."/>
            <person name="Tang H."/>
            <person name="Wu W."/>
            <person name="Hao P."/>
            <person name="Wang L."/>
            <person name="Jiang B.L."/>
            <person name="Zeng S."/>
            <person name="Gu W.Y."/>
            <person name="Lu G."/>
            <person name="Rong L."/>
            <person name="Tian Y."/>
            <person name="Yao Z."/>
            <person name="Fu G."/>
            <person name="Chen B."/>
            <person name="Fang R."/>
            <person name="Qiang B."/>
            <person name="Chen Z."/>
            <person name="Zhao G.P."/>
            <person name="Tang J.L."/>
            <person name="He C."/>
        </authorList>
    </citation>
    <scope>NUCLEOTIDE SEQUENCE [LARGE SCALE GENOMIC DNA]</scope>
    <source>
        <strain evidence="2 3">8004</strain>
    </source>
</reference>
<proteinExistence type="predicted"/>
<protein>
    <submittedName>
        <fullName evidence="2">Uncharacterized protein</fullName>
    </submittedName>
</protein>
<dbReference type="Proteomes" id="UP000000420">
    <property type="component" value="Chromosome"/>
</dbReference>
<dbReference type="EMBL" id="CP000050">
    <property type="protein sequence ID" value="AAY49974.1"/>
    <property type="molecule type" value="Genomic_DNA"/>
</dbReference>
<evidence type="ECO:0000313" key="3">
    <source>
        <dbReference type="Proteomes" id="UP000000420"/>
    </source>
</evidence>
<evidence type="ECO:0000313" key="2">
    <source>
        <dbReference type="EMBL" id="AAY49974.1"/>
    </source>
</evidence>
<feature type="compositionally biased region" description="Basic residues" evidence="1">
    <location>
        <begin position="1"/>
        <end position="18"/>
    </location>
</feature>
<feature type="region of interest" description="Disordered" evidence="1">
    <location>
        <begin position="1"/>
        <end position="23"/>
    </location>
</feature>